<sequence>MAVVSRKLIIAAAIMLPGAAAWGQPGDDGLPPPPDAQSINQQAEFHLALVINYYDTQQVVPVTRRLNDFFLKRADLLHAGLPPDHLPEGEVNVSTLPNVRVEYDSAGQRLLLFVPQAWVPARYTSFNEGGRRSEPKYGRGAVFNYDLYTSTTEHIGSQAALWNEFRFFSGNAVFSSTGALRQTLSGSLRQREGYMRYDTSLMFNNEEDATQWEVGDVISEALSWSSSVRVGGIRYGRDFTLRPDLVTWPLPSFSGEAAVPTSVDLFINGYRAGNRQLQPGPFTLTNMPYINGAGDAVLVTTDALGRRVSTTLPFYVASELLKPGLSDGAITIGSLRRNYGIENFDYGPLVGSGSYRYGVTDWLTLEGHAEGAQSLTLGGAGAVVRLGRLGVVNGAWTESRMFGDAGNQLNWGYQYNTSLFSINTQHSRRNREFGNLALYDQRASYDDMRQNGRWPIASYSRNTDQYSLSFNMGDFGNIGAAWIGVRSFDNQKTELLNLSWSRNLWGSSSMNLAASRDNQRGDWTFGLSVQIPIGERDSAAFSMERTPDAGSTQRVNYSHAMPTDGGLSWNMSLAHQSQARSYQQGTLGWRNNNVELQGGGYGERGKMTWWGETIGAVVLMDGQLFAANRINDAFAVISTGGNAGVPVNYENQPVGVTDKNGYLLVSGVSAYYPASYSINTLNLPADTQLKNTERKVALRRQSGYLIEFPMVQERVASVILHDEQGLAIPVGSQVERRGKAPAVVGYDGIAWLENLENINPLIVRLPEGGECKTEFTLSANPEHKLQTYGPLTCQRNP</sequence>
<dbReference type="RefSeq" id="WP_076770067.1">
    <property type="nucleotide sequence ID" value="NZ_CP019445.1"/>
</dbReference>
<dbReference type="Proteomes" id="UP000187148">
    <property type="component" value="Chromosome"/>
</dbReference>
<name>A0A807LLR2_9ENTR</name>
<evidence type="ECO:0000259" key="3">
    <source>
        <dbReference type="Pfam" id="PF13953"/>
    </source>
</evidence>
<dbReference type="PANTHER" id="PTHR30451">
    <property type="entry name" value="OUTER MEMBRANE USHER PROTEIN"/>
    <property type="match status" value="1"/>
</dbReference>
<dbReference type="EMBL" id="CP019445">
    <property type="protein sequence ID" value="APZ07028.1"/>
    <property type="molecule type" value="Genomic_DNA"/>
</dbReference>
<keyword evidence="2" id="KW-0732">Signal</keyword>
<accession>A0A807LLR2</accession>
<dbReference type="PROSITE" id="PS01151">
    <property type="entry name" value="FIMBRIAL_USHER"/>
    <property type="match status" value="1"/>
</dbReference>
<dbReference type="InterPro" id="IPR025949">
    <property type="entry name" value="PapC-like_C"/>
</dbReference>
<keyword evidence="1" id="KW-0812">Transmembrane</keyword>
<keyword evidence="1" id="KW-1029">Fimbrium biogenesis</keyword>
<dbReference type="Gene3D" id="2.60.40.2610">
    <property type="entry name" value="Outer membrane usher protein FimD, plug domain"/>
    <property type="match status" value="1"/>
</dbReference>
<keyword evidence="1" id="KW-0813">Transport</keyword>
<evidence type="ECO:0000256" key="1">
    <source>
        <dbReference type="RuleBase" id="RU003884"/>
    </source>
</evidence>
<keyword evidence="1" id="KW-0998">Cell outer membrane</keyword>
<comment type="subcellular location">
    <subcellularLocation>
        <location evidence="1">Cell outer membrane</location>
        <topology evidence="1">Multi-pass membrane protein</topology>
    </subcellularLocation>
</comment>
<reference evidence="4 5" key="1">
    <citation type="submission" date="2017-01" db="EMBL/GenBank/DDBJ databases">
        <authorList>
            <person name="Cao J.-M."/>
        </authorList>
    </citation>
    <scope>NUCLEOTIDE SEQUENCE [LARGE SCALE GENOMIC DNA]</scope>
    <source>
        <strain evidence="4 5">888-76</strain>
    </source>
</reference>
<dbReference type="InterPro" id="IPR018030">
    <property type="entry name" value="Fimbrial_membr_usher_CS"/>
</dbReference>
<dbReference type="GO" id="GO:0009279">
    <property type="term" value="C:cell outer membrane"/>
    <property type="evidence" value="ECO:0007669"/>
    <property type="project" value="UniProtKB-SubCell"/>
</dbReference>
<dbReference type="PANTHER" id="PTHR30451:SF5">
    <property type="entry name" value="SLR0019 PROTEIN"/>
    <property type="match status" value="1"/>
</dbReference>
<proteinExistence type="inferred from homology"/>
<dbReference type="InterPro" id="IPR000015">
    <property type="entry name" value="Fimb_usher"/>
</dbReference>
<evidence type="ECO:0000313" key="4">
    <source>
        <dbReference type="EMBL" id="APZ07028.1"/>
    </source>
</evidence>
<dbReference type="Gene3D" id="2.60.40.2070">
    <property type="match status" value="1"/>
</dbReference>
<feature type="signal peptide" evidence="2">
    <location>
        <begin position="1"/>
        <end position="23"/>
    </location>
</feature>
<evidence type="ECO:0000256" key="2">
    <source>
        <dbReference type="SAM" id="SignalP"/>
    </source>
</evidence>
<dbReference type="KEGG" id="kco:BWI95_19240"/>
<dbReference type="InterPro" id="IPR043142">
    <property type="entry name" value="PapC-like_C_sf"/>
</dbReference>
<gene>
    <name evidence="4" type="ORF">BWI95_19240</name>
</gene>
<keyword evidence="5" id="KW-1185">Reference proteome</keyword>
<feature type="chain" id="PRO_5032621370" evidence="2">
    <location>
        <begin position="24"/>
        <end position="797"/>
    </location>
</feature>
<organism evidence="4 5">
    <name type="scientific">Kosakonia cowanii JCM 10956 = DSM 18146</name>
    <dbReference type="NCBI Taxonomy" id="1300165"/>
    <lineage>
        <taxon>Bacteria</taxon>
        <taxon>Pseudomonadati</taxon>
        <taxon>Pseudomonadota</taxon>
        <taxon>Gammaproteobacteria</taxon>
        <taxon>Enterobacterales</taxon>
        <taxon>Enterobacteriaceae</taxon>
        <taxon>Kosakonia</taxon>
    </lineage>
</organism>
<dbReference type="GO" id="GO:0009297">
    <property type="term" value="P:pilus assembly"/>
    <property type="evidence" value="ECO:0007669"/>
    <property type="project" value="InterPro"/>
</dbReference>
<evidence type="ECO:0000313" key="5">
    <source>
        <dbReference type="Proteomes" id="UP000187148"/>
    </source>
</evidence>
<dbReference type="Pfam" id="PF00577">
    <property type="entry name" value="Usher"/>
    <property type="match status" value="1"/>
</dbReference>
<dbReference type="GO" id="GO:0015473">
    <property type="term" value="F:fimbrial usher porin activity"/>
    <property type="evidence" value="ECO:0007669"/>
    <property type="project" value="InterPro"/>
</dbReference>
<dbReference type="AlphaFoldDB" id="A0A807LLR2"/>
<keyword evidence="1" id="KW-0472">Membrane</keyword>
<feature type="domain" description="PapC-like C-terminal" evidence="3">
    <location>
        <begin position="720"/>
        <end position="778"/>
    </location>
</feature>
<dbReference type="Gene3D" id="2.60.40.3110">
    <property type="match status" value="1"/>
</dbReference>
<dbReference type="Pfam" id="PF13953">
    <property type="entry name" value="PapC_C"/>
    <property type="match status" value="1"/>
</dbReference>
<dbReference type="InterPro" id="IPR042186">
    <property type="entry name" value="FimD_plug_dom"/>
</dbReference>
<protein>
    <submittedName>
        <fullName evidence="4">Fimbrial assembly protein</fullName>
    </submittedName>
</protein>
<comment type="similarity">
    <text evidence="1">Belongs to the fimbrial export usher family.</text>
</comment>